<feature type="transmembrane region" description="Helical" evidence="1">
    <location>
        <begin position="137"/>
        <end position="160"/>
    </location>
</feature>
<sequence length="167" mass="17664">MVTIMIAICMPGGDIEYIEADEMLWLRQAFDHEFKGMVMLRLAAPDRIYSVETIDALEAKFRAAGASIARFTPPEDTRVMVVNTGKVREVEPSNPAISHGSANSVLKFGPRLGLAVRETEAQSEAILAKARQLPNGLSATAVASGAVLGAVIGAAAAVVITPTEEDA</sequence>
<evidence type="ECO:0000313" key="2">
    <source>
        <dbReference type="EMBL" id="CAA2137032.1"/>
    </source>
</evidence>
<dbReference type="EMBL" id="LR743510">
    <property type="protein sequence ID" value="CAA2137032.1"/>
    <property type="molecule type" value="Genomic_DNA"/>
</dbReference>
<keyword evidence="1" id="KW-0812">Transmembrane</keyword>
<accession>A0A679JYV3</accession>
<protein>
    <submittedName>
        <fullName evidence="2">Uncharacterized protein</fullName>
    </submittedName>
</protein>
<organism evidence="2">
    <name type="scientific">Methylobacterium bullatum</name>
    <dbReference type="NCBI Taxonomy" id="570505"/>
    <lineage>
        <taxon>Bacteria</taxon>
        <taxon>Pseudomonadati</taxon>
        <taxon>Pseudomonadota</taxon>
        <taxon>Alphaproteobacteria</taxon>
        <taxon>Hyphomicrobiales</taxon>
        <taxon>Methylobacteriaceae</taxon>
        <taxon>Methylobacterium</taxon>
    </lineage>
</organism>
<proteinExistence type="predicted"/>
<gene>
    <name evidence="2" type="ORF">MBLL_00458</name>
</gene>
<dbReference type="AlphaFoldDB" id="A0A679JYV3"/>
<keyword evidence="1" id="KW-0472">Membrane</keyword>
<geneLocation type="plasmid" evidence="2">
    <name>1</name>
</geneLocation>
<keyword evidence="1" id="KW-1133">Transmembrane helix</keyword>
<keyword evidence="2" id="KW-0614">Plasmid</keyword>
<evidence type="ECO:0000256" key="1">
    <source>
        <dbReference type="SAM" id="Phobius"/>
    </source>
</evidence>
<name>A0A679JYV3_9HYPH</name>
<reference evidence="2" key="1">
    <citation type="submission" date="2019-12" db="EMBL/GenBank/DDBJ databases">
        <authorList>
            <person name="Cremers G."/>
        </authorList>
    </citation>
    <scope>NUCLEOTIDE SEQUENCE</scope>
    <source>
        <strain evidence="2">Mbul2</strain>
        <plasmid evidence="2">1</plasmid>
    </source>
</reference>